<dbReference type="Proteomes" id="UP000252254">
    <property type="component" value="Unassembled WGS sequence"/>
</dbReference>
<keyword evidence="1" id="KW-0812">Transmembrane</keyword>
<feature type="domain" description="DUF4190" evidence="2">
    <location>
        <begin position="16"/>
        <end position="82"/>
    </location>
</feature>
<gene>
    <name evidence="3" type="ORF">DES48_102523</name>
</gene>
<dbReference type="InterPro" id="IPR025241">
    <property type="entry name" value="DUF4190"/>
</dbReference>
<accession>A0A366EH42</accession>
<comment type="caution">
    <text evidence="3">The sequence shown here is derived from an EMBL/GenBank/DDBJ whole genome shotgun (WGS) entry which is preliminary data.</text>
</comment>
<proteinExistence type="predicted"/>
<name>A0A366EH42_9BACI</name>
<evidence type="ECO:0000313" key="3">
    <source>
        <dbReference type="EMBL" id="RBP00755.1"/>
    </source>
</evidence>
<evidence type="ECO:0000313" key="4">
    <source>
        <dbReference type="Proteomes" id="UP000252254"/>
    </source>
</evidence>
<dbReference type="STRING" id="200904.GCA_900168775_00782"/>
<sequence>MEEQNYYATPPQASGKAIAAMVLGILSIIFIFFPFLGFTLGTIGIILATKAFKQIKDQKLGGRGLAIAGLITGIIGTFFTGILTVVMILPIFIFNS</sequence>
<keyword evidence="4" id="KW-1185">Reference proteome</keyword>
<reference evidence="3 4" key="1">
    <citation type="submission" date="2018-06" db="EMBL/GenBank/DDBJ databases">
        <title>Genomic Encyclopedia of Type Strains, Phase IV (KMG-IV): sequencing the most valuable type-strain genomes for metagenomic binning, comparative biology and taxonomic classification.</title>
        <authorList>
            <person name="Goeker M."/>
        </authorList>
    </citation>
    <scope>NUCLEOTIDE SEQUENCE [LARGE SCALE GENOMIC DNA]</scope>
    <source>
        <strain evidence="3 4">DSM 15140</strain>
    </source>
</reference>
<dbReference type="EMBL" id="QNRI01000002">
    <property type="protein sequence ID" value="RBP00755.1"/>
    <property type="molecule type" value="Genomic_DNA"/>
</dbReference>
<keyword evidence="1" id="KW-1133">Transmembrane helix</keyword>
<keyword evidence="1" id="KW-0472">Membrane</keyword>
<evidence type="ECO:0000259" key="2">
    <source>
        <dbReference type="Pfam" id="PF13828"/>
    </source>
</evidence>
<organism evidence="3 4">
    <name type="scientific">Paraliobacillus ryukyuensis</name>
    <dbReference type="NCBI Taxonomy" id="200904"/>
    <lineage>
        <taxon>Bacteria</taxon>
        <taxon>Bacillati</taxon>
        <taxon>Bacillota</taxon>
        <taxon>Bacilli</taxon>
        <taxon>Bacillales</taxon>
        <taxon>Bacillaceae</taxon>
        <taxon>Paraliobacillus</taxon>
    </lineage>
</organism>
<dbReference type="Pfam" id="PF13828">
    <property type="entry name" value="DUF4190"/>
    <property type="match status" value="1"/>
</dbReference>
<protein>
    <submittedName>
        <fullName evidence="3">Uncharacterized protein DUF4190</fullName>
    </submittedName>
</protein>
<feature type="transmembrane region" description="Helical" evidence="1">
    <location>
        <begin position="60"/>
        <end position="93"/>
    </location>
</feature>
<feature type="transmembrane region" description="Helical" evidence="1">
    <location>
        <begin position="20"/>
        <end position="48"/>
    </location>
</feature>
<evidence type="ECO:0000256" key="1">
    <source>
        <dbReference type="SAM" id="Phobius"/>
    </source>
</evidence>
<dbReference type="RefSeq" id="WP_113867645.1">
    <property type="nucleotide sequence ID" value="NZ_BAABQN010000002.1"/>
</dbReference>
<dbReference type="AlphaFoldDB" id="A0A366EH42"/>